<name>A0AAE3M3V6_9BACT</name>
<evidence type="ECO:0000259" key="10">
    <source>
        <dbReference type="Pfam" id="PF13004"/>
    </source>
</evidence>
<feature type="domain" description="Glycoside hydrolase family 5" evidence="9">
    <location>
        <begin position="231"/>
        <end position="520"/>
    </location>
</feature>
<dbReference type="PANTHER" id="PTHR31297:SF41">
    <property type="entry name" value="ENDOGLUCANASE, PUTATIVE (AFU_ORTHOLOGUE AFUA_5G01830)-RELATED"/>
    <property type="match status" value="1"/>
</dbReference>
<comment type="similarity">
    <text evidence="1 7">Belongs to the glycosyl hydrolase 5 (cellulase A) family.</text>
</comment>
<dbReference type="Pfam" id="PF00150">
    <property type="entry name" value="Cellulase"/>
    <property type="match status" value="1"/>
</dbReference>
<evidence type="ECO:0000256" key="4">
    <source>
        <dbReference type="ARBA" id="ARBA00023277"/>
    </source>
</evidence>
<dbReference type="InterPro" id="IPR024361">
    <property type="entry name" value="BACON"/>
</dbReference>
<keyword evidence="13" id="KW-1185">Reference proteome</keyword>
<sequence length="551" mass="61924">MKINHLISSFLIALLVLLSCSNESSKVEPELVVSTNELNIDKEGVIQSFYVKSNLDWTISSSGDWCSITPASGTAGTNKIELVVNENTTTEKRTAELTVTAGGINKIITINQDKTDLINISNGQYNIESSEQQISVQLETSDDFTVTIDVDWIVQNSLKALTDSTITFTVSENNSYLDRVGKISFTLNDITETAIVKQGGVDISIPEDKTGMESDAMTLASKMIVGWNIGNTMEVPTGETDWGNPMVNQQLIDGVKNAGFNAIRIPCAWNSYIVDEETYKISDEWLVRVKEVIDYCYNADMYIVLNIHWDGGWLENYPLYSYQEAVNEKQYALWSQIATYFRDYDEHLLFAGTNEVHEDGVYTTPTSENIEVQESYNQTFIDAVRATGGKNAYRNLVIQTYNTNIYWGYDYHTMSTDVVEDRLFVEVHYYDPYNFCLNTGSNAESTWEDDGQIDDAFSKVKSKYVDNGIPAILGEYGVVIRDNLSGEAFTQAETSRYNYYKKINQAAKQNGIITFAWDIGIRDNNGMKLFDRTNGEVTDVDIVEAIMSGVE</sequence>
<dbReference type="InterPro" id="IPR017853">
    <property type="entry name" value="GH"/>
</dbReference>
<dbReference type="Pfam" id="PF13004">
    <property type="entry name" value="BACON"/>
    <property type="match status" value="1"/>
</dbReference>
<dbReference type="GO" id="GO:0030245">
    <property type="term" value="P:cellulose catabolic process"/>
    <property type="evidence" value="ECO:0007669"/>
    <property type="project" value="UniProtKB-KW"/>
</dbReference>
<feature type="chain" id="PRO_5042117758" evidence="8">
    <location>
        <begin position="27"/>
        <end position="551"/>
    </location>
</feature>
<dbReference type="PANTHER" id="PTHR31297">
    <property type="entry name" value="GLUCAN ENDO-1,6-BETA-GLUCOSIDASE B"/>
    <property type="match status" value="1"/>
</dbReference>
<dbReference type="PROSITE" id="PS51257">
    <property type="entry name" value="PROKAR_LIPOPROTEIN"/>
    <property type="match status" value="1"/>
</dbReference>
<dbReference type="CDD" id="cd14948">
    <property type="entry name" value="BACON"/>
    <property type="match status" value="2"/>
</dbReference>
<keyword evidence="6" id="KW-0624">Polysaccharide degradation</keyword>
<evidence type="ECO:0000256" key="5">
    <source>
        <dbReference type="ARBA" id="ARBA00023295"/>
    </source>
</evidence>
<evidence type="ECO:0000313" key="12">
    <source>
        <dbReference type="EMBL" id="MCW3786593.1"/>
    </source>
</evidence>
<evidence type="ECO:0000256" key="8">
    <source>
        <dbReference type="SAM" id="SignalP"/>
    </source>
</evidence>
<reference evidence="12" key="1">
    <citation type="submission" date="2022-10" db="EMBL/GenBank/DDBJ databases">
        <authorList>
            <person name="Yu W.X."/>
        </authorList>
    </citation>
    <scope>NUCLEOTIDE SEQUENCE</scope>
    <source>
        <strain evidence="12">AAT</strain>
    </source>
</reference>
<dbReference type="SUPFAM" id="SSF51445">
    <property type="entry name" value="(Trans)glycosidases"/>
    <property type="match status" value="1"/>
</dbReference>
<comment type="caution">
    <text evidence="12">The sequence shown here is derived from an EMBL/GenBank/DDBJ whole genome shotgun (WGS) entry which is preliminary data.</text>
</comment>
<keyword evidence="4" id="KW-0119">Carbohydrate metabolism</keyword>
<evidence type="ECO:0000256" key="6">
    <source>
        <dbReference type="ARBA" id="ARBA00023326"/>
    </source>
</evidence>
<keyword evidence="2 7" id="KW-0378">Hydrolase</keyword>
<gene>
    <name evidence="12" type="ORF">OM075_08950</name>
</gene>
<dbReference type="GO" id="GO:0008422">
    <property type="term" value="F:beta-glucosidase activity"/>
    <property type="evidence" value="ECO:0007669"/>
    <property type="project" value="TreeGrafter"/>
</dbReference>
<keyword evidence="3" id="KW-0136">Cellulose degradation</keyword>
<dbReference type="InterPro" id="IPR013783">
    <property type="entry name" value="Ig-like_fold"/>
</dbReference>
<accession>A0AAE3M3V6</accession>
<keyword evidence="8" id="KW-0732">Signal</keyword>
<dbReference type="GO" id="GO:0009986">
    <property type="term" value="C:cell surface"/>
    <property type="evidence" value="ECO:0007669"/>
    <property type="project" value="TreeGrafter"/>
</dbReference>
<dbReference type="RefSeq" id="WP_301190158.1">
    <property type="nucleotide sequence ID" value="NZ_JAPDPJ010000016.1"/>
</dbReference>
<dbReference type="Gene3D" id="2.60.40.10">
    <property type="entry name" value="Immunoglobulins"/>
    <property type="match status" value="2"/>
</dbReference>
<proteinExistence type="inferred from homology"/>
<evidence type="ECO:0000256" key="2">
    <source>
        <dbReference type="ARBA" id="ARBA00022801"/>
    </source>
</evidence>
<evidence type="ECO:0000256" key="1">
    <source>
        <dbReference type="ARBA" id="ARBA00005641"/>
    </source>
</evidence>
<dbReference type="EMBL" id="JAPDPJ010000016">
    <property type="protein sequence ID" value="MCW3786593.1"/>
    <property type="molecule type" value="Genomic_DNA"/>
</dbReference>
<organism evidence="12 13">
    <name type="scientific">Plebeiibacterium sediminum</name>
    <dbReference type="NCBI Taxonomy" id="2992112"/>
    <lineage>
        <taxon>Bacteria</taxon>
        <taxon>Pseudomonadati</taxon>
        <taxon>Bacteroidota</taxon>
        <taxon>Bacteroidia</taxon>
        <taxon>Marinilabiliales</taxon>
        <taxon>Marinilabiliaceae</taxon>
        <taxon>Plebeiibacterium</taxon>
    </lineage>
</organism>
<evidence type="ECO:0000256" key="3">
    <source>
        <dbReference type="ARBA" id="ARBA00023001"/>
    </source>
</evidence>
<dbReference type="Proteomes" id="UP001209229">
    <property type="component" value="Unassembled WGS sequence"/>
</dbReference>
<evidence type="ECO:0000256" key="7">
    <source>
        <dbReference type="RuleBase" id="RU361153"/>
    </source>
</evidence>
<evidence type="ECO:0000259" key="11">
    <source>
        <dbReference type="Pfam" id="PF19190"/>
    </source>
</evidence>
<dbReference type="Gene3D" id="3.20.20.80">
    <property type="entry name" value="Glycosidases"/>
    <property type="match status" value="1"/>
</dbReference>
<evidence type="ECO:0000313" key="13">
    <source>
        <dbReference type="Proteomes" id="UP001209229"/>
    </source>
</evidence>
<dbReference type="AlphaFoldDB" id="A0AAE3M3V6"/>
<evidence type="ECO:0000259" key="9">
    <source>
        <dbReference type="Pfam" id="PF00150"/>
    </source>
</evidence>
<dbReference type="GO" id="GO:0005576">
    <property type="term" value="C:extracellular region"/>
    <property type="evidence" value="ECO:0007669"/>
    <property type="project" value="TreeGrafter"/>
</dbReference>
<dbReference type="Pfam" id="PF19190">
    <property type="entry name" value="BACON_2"/>
    <property type="match status" value="1"/>
</dbReference>
<feature type="domain" description="BACON" evidence="10">
    <location>
        <begin position="149"/>
        <end position="198"/>
    </location>
</feature>
<dbReference type="InterPro" id="IPR050386">
    <property type="entry name" value="Glycosyl_hydrolase_5"/>
</dbReference>
<feature type="signal peptide" evidence="8">
    <location>
        <begin position="1"/>
        <end position="26"/>
    </location>
</feature>
<feature type="domain" description="BACON" evidence="11">
    <location>
        <begin position="32"/>
        <end position="112"/>
    </location>
</feature>
<dbReference type="InterPro" id="IPR001547">
    <property type="entry name" value="Glyco_hydro_5"/>
</dbReference>
<keyword evidence="5 7" id="KW-0326">Glycosidase</keyword>
<protein>
    <submittedName>
        <fullName evidence="12">Cellulase family glycosylhydrolase</fullName>
    </submittedName>
</protein>